<comment type="similarity">
    <text evidence="2">Belongs to the resistance-nodulation-cell division (RND) (TC 2.A.6) family. MmpL subfamily.</text>
</comment>
<dbReference type="OrthoDB" id="7051771at2"/>
<evidence type="ECO:0000256" key="4">
    <source>
        <dbReference type="ARBA" id="ARBA00022692"/>
    </source>
</evidence>
<keyword evidence="5 8" id="KW-1133">Transmembrane helix</keyword>
<dbReference type="Pfam" id="PF03176">
    <property type="entry name" value="MMPL"/>
    <property type="match status" value="2"/>
</dbReference>
<feature type="transmembrane region" description="Helical" evidence="8">
    <location>
        <begin position="699"/>
        <end position="718"/>
    </location>
</feature>
<feature type="transmembrane region" description="Helical" evidence="8">
    <location>
        <begin position="592"/>
        <end position="610"/>
    </location>
</feature>
<feature type="transmembrane region" description="Helical" evidence="8">
    <location>
        <begin position="179"/>
        <end position="199"/>
    </location>
</feature>
<accession>A0A0D8BAR2</accession>
<evidence type="ECO:0000256" key="3">
    <source>
        <dbReference type="ARBA" id="ARBA00022475"/>
    </source>
</evidence>
<feature type="domain" description="Membrane transport protein MMPL" evidence="9">
    <location>
        <begin position="45"/>
        <end position="392"/>
    </location>
</feature>
<proteinExistence type="inferred from homology"/>
<dbReference type="SUPFAM" id="SSF82866">
    <property type="entry name" value="Multidrug efflux transporter AcrB transmembrane domain"/>
    <property type="match status" value="2"/>
</dbReference>
<dbReference type="InterPro" id="IPR004869">
    <property type="entry name" value="MMPL_dom"/>
</dbReference>
<evidence type="ECO:0000313" key="10">
    <source>
        <dbReference type="EMBL" id="KJE21044.1"/>
    </source>
</evidence>
<feature type="compositionally biased region" description="Gly residues" evidence="7">
    <location>
        <begin position="797"/>
        <end position="810"/>
    </location>
</feature>
<feature type="transmembrane region" description="Helical" evidence="8">
    <location>
        <begin position="391"/>
        <end position="410"/>
    </location>
</feature>
<evidence type="ECO:0000256" key="5">
    <source>
        <dbReference type="ARBA" id="ARBA00022989"/>
    </source>
</evidence>
<keyword evidence="6 8" id="KW-0472">Membrane</keyword>
<evidence type="ECO:0000256" key="7">
    <source>
        <dbReference type="SAM" id="MobiDB-lite"/>
    </source>
</evidence>
<dbReference type="AlphaFoldDB" id="A0A0D8BAR2"/>
<keyword evidence="11" id="KW-1185">Reference proteome</keyword>
<feature type="transmembrane region" description="Helical" evidence="8">
    <location>
        <begin position="630"/>
        <end position="650"/>
    </location>
</feature>
<evidence type="ECO:0000313" key="11">
    <source>
        <dbReference type="Proteomes" id="UP000032545"/>
    </source>
</evidence>
<name>A0A0D8BAR2_9ACTN</name>
<gene>
    <name evidence="10" type="ORF">FF36_04638</name>
</gene>
<organism evidence="10 11">
    <name type="scientific">Frankia torreyi</name>
    <dbReference type="NCBI Taxonomy" id="1856"/>
    <lineage>
        <taxon>Bacteria</taxon>
        <taxon>Bacillati</taxon>
        <taxon>Actinomycetota</taxon>
        <taxon>Actinomycetes</taxon>
        <taxon>Frankiales</taxon>
        <taxon>Frankiaceae</taxon>
        <taxon>Frankia</taxon>
    </lineage>
</organism>
<sequence length="810" mass="83182">MFSSLVALVTRRPRLVLVLTVVVLLGGGVLASTAFGKLQTGGFDDPASESTRAADVMDARFHGHPNVLLLVTARRGDVDDATVAAAGRSVAADLVAQPGARDVVSYWTGGGPALRSRDGRSALVVASVRNDDQASDIVDRYESSREWSDTVTVLPGGAATVGEDIGNQVSSDLAVAESIAIPITLVLLVMAFAGVVAALLPLGIGLLGIVGGFATLSVIGGLTDVSIFAVNLATAMGLGLGIDYSLLMVSRFREELAAGRDRADAVAVTVHSAGRTILFSGATVIVALAVMLLFPPFFLKSMAYAGIAVTLVAVVAAIVSLPALLMVLGERVNSWRVGGLIGLVRRRRTSRSGPVEVSGADGGNGGDAIAIRQTGESPFWRRVAATVMRRPVLTGLPVVAVLLVLGAPFLHVNFGTPDDRVLQPGSASSRVVGDALREDFAADLGGAMEVVVQAEGTRSVDRPALAAYTATLSRLPDVARVDGALGTYVQGRRVLPAEPTSSRFAVAGADSLQVVTSVDYASGRAQALVRAARAVPAPAGTSALIGGAPAVLVDGKNTVADRLPLALGLIALATFVLMFLFTGSVLLPVKAIVLNGLAMCAVFGASVWIFSDGHLEGLLDFTPGPLDTSMPVLLFCIAFGLSMDYEVFLLSRIREAHDAGASNAEAVAAGLARVGRIVTTAAALLAVTFVAFATSSVRFMQMFGVGTALAIVLDATLIRGVLVPAFMRVAGNANWWAPRPLRILHDRFGLREYRAPAPPARPGSPLVPRAGHGSAAVGLAPAQRSAAQGGASPRGDAGQGPAGRPGPSAG</sequence>
<reference evidence="11" key="1">
    <citation type="submission" date="2015-02" db="EMBL/GenBank/DDBJ databases">
        <title>Draft Genome of Frankia sp. CpI1-S.</title>
        <authorList>
            <person name="Oshone R.T."/>
            <person name="Ngom M."/>
            <person name="Ghodhbane-Gtari F."/>
            <person name="Gtari M."/>
            <person name="Morris K."/>
            <person name="Thomas K."/>
            <person name="Sen A."/>
            <person name="Tisa L.S."/>
        </authorList>
    </citation>
    <scope>NUCLEOTIDE SEQUENCE [LARGE SCALE GENOMIC DNA]</scope>
    <source>
        <strain evidence="11">CpI1-S</strain>
    </source>
</reference>
<feature type="transmembrane region" description="Helical" evidence="8">
    <location>
        <begin position="565"/>
        <end position="587"/>
    </location>
</feature>
<evidence type="ECO:0000256" key="1">
    <source>
        <dbReference type="ARBA" id="ARBA00004651"/>
    </source>
</evidence>
<protein>
    <submittedName>
        <fullName evidence="10">Putative RND superfamily drug exporter</fullName>
    </submittedName>
</protein>
<comment type="subcellular location">
    <subcellularLocation>
        <location evidence="1">Cell membrane</location>
        <topology evidence="1">Multi-pass membrane protein</topology>
    </subcellularLocation>
</comment>
<dbReference type="EMBL" id="JYFN01000045">
    <property type="protein sequence ID" value="KJE21044.1"/>
    <property type="molecule type" value="Genomic_DNA"/>
</dbReference>
<evidence type="ECO:0000259" key="9">
    <source>
        <dbReference type="Pfam" id="PF03176"/>
    </source>
</evidence>
<dbReference type="PANTHER" id="PTHR33406">
    <property type="entry name" value="MEMBRANE PROTEIN MJ1562-RELATED"/>
    <property type="match status" value="1"/>
</dbReference>
<feature type="transmembrane region" description="Helical" evidence="8">
    <location>
        <begin position="204"/>
        <end position="222"/>
    </location>
</feature>
<feature type="transmembrane region" description="Helical" evidence="8">
    <location>
        <begin position="228"/>
        <end position="247"/>
    </location>
</feature>
<dbReference type="PATRIC" id="fig|1502723.3.peg.4591"/>
<evidence type="ECO:0000256" key="8">
    <source>
        <dbReference type="SAM" id="Phobius"/>
    </source>
</evidence>
<reference evidence="10 11" key="2">
    <citation type="journal article" date="2016" name="Genome Announc.">
        <title>Permanent Draft Genome Sequences for Two Variants of Frankia sp. Strain CpI1, the First Frankia Strain Isolated from Root Nodules of Comptonia peregrina.</title>
        <authorList>
            <person name="Oshone R."/>
            <person name="Hurst S.G.IV."/>
            <person name="Abebe-Akele F."/>
            <person name="Simpson S."/>
            <person name="Morris K."/>
            <person name="Thomas W.K."/>
            <person name="Tisa L.S."/>
        </authorList>
    </citation>
    <scope>NUCLEOTIDE SEQUENCE [LARGE SCALE GENOMIC DNA]</scope>
    <source>
        <strain evidence="11">CpI1-S</strain>
    </source>
</reference>
<dbReference type="RefSeq" id="WP_044887161.1">
    <property type="nucleotide sequence ID" value="NZ_JYFN01000045.1"/>
</dbReference>
<dbReference type="Gene3D" id="1.20.1640.10">
    <property type="entry name" value="Multidrug efflux transporter AcrB transmembrane domain"/>
    <property type="match status" value="2"/>
</dbReference>
<dbReference type="Proteomes" id="UP000032545">
    <property type="component" value="Unassembled WGS sequence"/>
</dbReference>
<feature type="transmembrane region" description="Helical" evidence="8">
    <location>
        <begin position="277"/>
        <end position="298"/>
    </location>
</feature>
<feature type="transmembrane region" description="Helical" evidence="8">
    <location>
        <begin position="671"/>
        <end position="693"/>
    </location>
</feature>
<keyword evidence="3" id="KW-1003">Cell membrane</keyword>
<feature type="region of interest" description="Disordered" evidence="7">
    <location>
        <begin position="759"/>
        <end position="810"/>
    </location>
</feature>
<feature type="domain" description="Membrane transport protein MMPL" evidence="9">
    <location>
        <begin position="423"/>
        <end position="739"/>
    </location>
</feature>
<dbReference type="InterPro" id="IPR050545">
    <property type="entry name" value="Mycobact_MmpL"/>
</dbReference>
<evidence type="ECO:0000256" key="2">
    <source>
        <dbReference type="ARBA" id="ARBA00010157"/>
    </source>
</evidence>
<feature type="transmembrane region" description="Helical" evidence="8">
    <location>
        <begin position="304"/>
        <end position="328"/>
    </location>
</feature>
<evidence type="ECO:0000256" key="6">
    <source>
        <dbReference type="ARBA" id="ARBA00023136"/>
    </source>
</evidence>
<dbReference type="PANTHER" id="PTHR33406:SF11">
    <property type="entry name" value="MEMBRANE PROTEIN SCO6666-RELATED"/>
    <property type="match status" value="1"/>
</dbReference>
<dbReference type="GO" id="GO:0005886">
    <property type="term" value="C:plasma membrane"/>
    <property type="evidence" value="ECO:0007669"/>
    <property type="project" value="UniProtKB-SubCell"/>
</dbReference>
<keyword evidence="4 8" id="KW-0812">Transmembrane</keyword>
<comment type="caution">
    <text evidence="10">The sequence shown here is derived from an EMBL/GenBank/DDBJ whole genome shotgun (WGS) entry which is preliminary data.</text>
</comment>